<sequence length="146" mass="16440">MNRQKNTFASLSLFLVYAMFALLALFLVVIGARVYENIVSESGRVHDSRTAMTYIQNKLRNRLDAVGADHDVLVLKKGDLVTYIYEQDGTLCEFYTLDGLPLEDGQGEKIVAVEDFSIRPDNGQLVIRLTDREGFEKVLHVQEVGV</sequence>
<reference evidence="1" key="1">
    <citation type="submission" date="2019-04" db="EMBL/GenBank/DDBJ databases">
        <title>Microbes associate with the intestines of laboratory mice.</title>
        <authorList>
            <person name="Navarre W."/>
            <person name="Wong E."/>
            <person name="Huang K."/>
            <person name="Tropini C."/>
            <person name="Ng K."/>
            <person name="Yu B."/>
        </authorList>
    </citation>
    <scope>NUCLEOTIDE SEQUENCE</scope>
    <source>
        <strain evidence="1">NM09_H32</strain>
    </source>
</reference>
<protein>
    <submittedName>
        <fullName evidence="1">DUF4860 domain-containing protein</fullName>
    </submittedName>
</protein>
<comment type="caution">
    <text evidence="1">The sequence shown here is derived from an EMBL/GenBank/DDBJ whole genome shotgun (WGS) entry which is preliminary data.</text>
</comment>
<name>A0AC61RAC5_9FIRM</name>
<dbReference type="EMBL" id="SRYG01000002">
    <property type="protein sequence ID" value="TGY67063.1"/>
    <property type="molecule type" value="Genomic_DNA"/>
</dbReference>
<proteinExistence type="predicted"/>
<evidence type="ECO:0000313" key="1">
    <source>
        <dbReference type="EMBL" id="TGY67063.1"/>
    </source>
</evidence>
<accession>A0AC61RAC5</accession>
<organism evidence="1 2">
    <name type="scientific">Dubosiella muris</name>
    <dbReference type="NCBI Taxonomy" id="3038133"/>
    <lineage>
        <taxon>Bacteria</taxon>
        <taxon>Bacillati</taxon>
        <taxon>Bacillota</taxon>
        <taxon>Erysipelotrichia</taxon>
        <taxon>Erysipelotrichales</taxon>
        <taxon>Erysipelotrichaceae</taxon>
        <taxon>Dubosiella</taxon>
    </lineage>
</organism>
<gene>
    <name evidence="1" type="ORF">E5336_01215</name>
</gene>
<dbReference type="Proteomes" id="UP000308836">
    <property type="component" value="Unassembled WGS sequence"/>
</dbReference>
<keyword evidence="2" id="KW-1185">Reference proteome</keyword>
<evidence type="ECO:0000313" key="2">
    <source>
        <dbReference type="Proteomes" id="UP000308836"/>
    </source>
</evidence>